<dbReference type="PROSITE" id="PS50850">
    <property type="entry name" value="MFS"/>
    <property type="match status" value="1"/>
</dbReference>
<protein>
    <recommendedName>
        <fullName evidence="8">Major facilitator superfamily (MFS) profile domain-containing protein</fullName>
    </recommendedName>
</protein>
<evidence type="ECO:0000256" key="5">
    <source>
        <dbReference type="ARBA" id="ARBA00023180"/>
    </source>
</evidence>
<evidence type="ECO:0000256" key="3">
    <source>
        <dbReference type="ARBA" id="ARBA00022989"/>
    </source>
</evidence>
<dbReference type="GO" id="GO:0022857">
    <property type="term" value="F:transmembrane transporter activity"/>
    <property type="evidence" value="ECO:0007669"/>
    <property type="project" value="InterPro"/>
</dbReference>
<feature type="transmembrane region" description="Helical" evidence="7">
    <location>
        <begin position="340"/>
        <end position="361"/>
    </location>
</feature>
<dbReference type="AlphaFoldDB" id="A0A834XZP8"/>
<dbReference type="FunFam" id="1.20.1250.20:FF:000249">
    <property type="entry name" value="facilitated trehalose transporter Tret1"/>
    <property type="match status" value="1"/>
</dbReference>
<dbReference type="OrthoDB" id="6612291at2759"/>
<dbReference type="Proteomes" id="UP000639338">
    <property type="component" value="Unassembled WGS sequence"/>
</dbReference>
<comment type="subcellular location">
    <subcellularLocation>
        <location evidence="1">Membrane</location>
        <topology evidence="1">Multi-pass membrane protein</topology>
    </subcellularLocation>
</comment>
<feature type="transmembrane region" description="Helical" evidence="7">
    <location>
        <begin position="145"/>
        <end position="168"/>
    </location>
</feature>
<dbReference type="InterPro" id="IPR036259">
    <property type="entry name" value="MFS_trans_sf"/>
</dbReference>
<dbReference type="Pfam" id="PF00083">
    <property type="entry name" value="Sugar_tr"/>
    <property type="match status" value="1"/>
</dbReference>
<dbReference type="PANTHER" id="PTHR48021:SF24">
    <property type="entry name" value="MAJOR FACILITATOR SUPERFAMILY (MFS) PROFILE DOMAIN-CONTAINING PROTEIN"/>
    <property type="match status" value="1"/>
</dbReference>
<feature type="transmembrane region" description="Helical" evidence="7">
    <location>
        <begin position="180"/>
        <end position="201"/>
    </location>
</feature>
<dbReference type="PRINTS" id="PR00171">
    <property type="entry name" value="SUGRTRNSPORT"/>
</dbReference>
<keyword evidence="2 7" id="KW-0812">Transmembrane</keyword>
<evidence type="ECO:0000256" key="6">
    <source>
        <dbReference type="SAM" id="MobiDB-lite"/>
    </source>
</evidence>
<dbReference type="InterPro" id="IPR020846">
    <property type="entry name" value="MFS_dom"/>
</dbReference>
<feature type="transmembrane region" description="Helical" evidence="7">
    <location>
        <begin position="439"/>
        <end position="459"/>
    </location>
</feature>
<dbReference type="GO" id="GO:0016020">
    <property type="term" value="C:membrane"/>
    <property type="evidence" value="ECO:0007669"/>
    <property type="project" value="UniProtKB-SubCell"/>
</dbReference>
<evidence type="ECO:0000256" key="7">
    <source>
        <dbReference type="SAM" id="Phobius"/>
    </source>
</evidence>
<dbReference type="Gene3D" id="1.20.1250.20">
    <property type="entry name" value="MFS general substrate transporter like domains"/>
    <property type="match status" value="1"/>
</dbReference>
<dbReference type="InterPro" id="IPR003663">
    <property type="entry name" value="Sugar/inositol_transpt"/>
</dbReference>
<feature type="domain" description="Major facilitator superfamily (MFS) profile" evidence="8">
    <location>
        <begin position="51"/>
        <end position="495"/>
    </location>
</feature>
<feature type="transmembrane region" description="Helical" evidence="7">
    <location>
        <begin position="207"/>
        <end position="226"/>
    </location>
</feature>
<dbReference type="SUPFAM" id="SSF103473">
    <property type="entry name" value="MFS general substrate transporter"/>
    <property type="match status" value="1"/>
</dbReference>
<evidence type="ECO:0000256" key="2">
    <source>
        <dbReference type="ARBA" id="ARBA00022692"/>
    </source>
</evidence>
<dbReference type="PANTHER" id="PTHR48021">
    <property type="match status" value="1"/>
</dbReference>
<dbReference type="InterPro" id="IPR050549">
    <property type="entry name" value="MFS_Trehalose_Transporter"/>
</dbReference>
<feature type="region of interest" description="Disordered" evidence="6">
    <location>
        <begin position="521"/>
        <end position="548"/>
    </location>
</feature>
<feature type="transmembrane region" description="Helical" evidence="7">
    <location>
        <begin position="94"/>
        <end position="113"/>
    </location>
</feature>
<feature type="transmembrane region" description="Helical" evidence="7">
    <location>
        <begin position="306"/>
        <end position="328"/>
    </location>
</feature>
<reference evidence="9 10" key="1">
    <citation type="submission" date="2020-08" db="EMBL/GenBank/DDBJ databases">
        <title>Aphidius gifuensis genome sequencing and assembly.</title>
        <authorList>
            <person name="Du Z."/>
        </authorList>
    </citation>
    <scope>NUCLEOTIDE SEQUENCE [LARGE SCALE GENOMIC DNA]</scope>
    <source>
        <strain evidence="9">YNYX2018</strain>
        <tissue evidence="9">Adults</tissue>
    </source>
</reference>
<keyword evidence="5" id="KW-0325">Glycoprotein</keyword>
<evidence type="ECO:0000256" key="1">
    <source>
        <dbReference type="ARBA" id="ARBA00004141"/>
    </source>
</evidence>
<feature type="transmembrane region" description="Helical" evidence="7">
    <location>
        <begin position="120"/>
        <end position="139"/>
    </location>
</feature>
<feature type="transmembrane region" description="Helical" evidence="7">
    <location>
        <begin position="471"/>
        <end position="491"/>
    </location>
</feature>
<comment type="caution">
    <text evidence="9">The sequence shown here is derived from an EMBL/GenBank/DDBJ whole genome shotgun (WGS) entry which is preliminary data.</text>
</comment>
<dbReference type="InterPro" id="IPR005828">
    <property type="entry name" value="MFS_sugar_transport-like"/>
</dbReference>
<organism evidence="9 10">
    <name type="scientific">Aphidius gifuensis</name>
    <name type="common">Parasitoid wasp</name>
    <dbReference type="NCBI Taxonomy" id="684658"/>
    <lineage>
        <taxon>Eukaryota</taxon>
        <taxon>Metazoa</taxon>
        <taxon>Ecdysozoa</taxon>
        <taxon>Arthropoda</taxon>
        <taxon>Hexapoda</taxon>
        <taxon>Insecta</taxon>
        <taxon>Pterygota</taxon>
        <taxon>Neoptera</taxon>
        <taxon>Endopterygota</taxon>
        <taxon>Hymenoptera</taxon>
        <taxon>Apocrita</taxon>
        <taxon>Ichneumonoidea</taxon>
        <taxon>Braconidae</taxon>
        <taxon>Aphidiinae</taxon>
        <taxon>Aphidius</taxon>
    </lineage>
</organism>
<feature type="transmembrane region" description="Helical" evidence="7">
    <location>
        <begin position="368"/>
        <end position="389"/>
    </location>
</feature>
<proteinExistence type="predicted"/>
<evidence type="ECO:0000256" key="4">
    <source>
        <dbReference type="ARBA" id="ARBA00023136"/>
    </source>
</evidence>
<evidence type="ECO:0000259" key="8">
    <source>
        <dbReference type="PROSITE" id="PS50850"/>
    </source>
</evidence>
<sequence length="548" mass="61474">MDPYSLSVEREASKNIEENERECFKDAIVSSRSLNKGFVEPTKLTNAYPEIIACVLTATFHISVGLAMSFSAILVPDLEEKNSEIPATKSETSWIASIIVISAPIGSLLGGILMEYVGRLRTLQIGTIPAVAGWIMIALSTNVPMILVGRVLGGIATAMATSPAIVYITEVARPELRGSLMSFGPTLASFGMVLTYLKGTYLPWRTVAWISIIYSIIPIFLIQFFVHESPVWLVSKGRIDEAKKSLERLYKSEMQAGKVSAAEQQFVTIMKEHEIKLSEQRRSKNSTLGTKMRAFLKPTGWKPMTILFFFFLFQQFSGIYITLFYAVTWIHESGAKIDSYWGSVFVGLTRFFCSMVNTWLLRRYKRRVLCIISAIGMSICMGISGYFTLRIQQNYFDNPSANIVPVIGLLMFVVMSMVGFLTIPWTMTAELFPTEIRGIAQSMSYAMANILMFAAVQSYRNLTEYLGGPYAIQWFFAATSIVGAVFVWLLLPETHGKKLSEIEEYFHNNFLAVGADAKAKRRQARRRAQRKEQTPLNQNTNGKKSEPV</sequence>
<keyword evidence="10" id="KW-1185">Reference proteome</keyword>
<gene>
    <name evidence="9" type="ORF">HCN44_011110</name>
</gene>
<dbReference type="EMBL" id="JACMRX010000003">
    <property type="protein sequence ID" value="KAF7993841.1"/>
    <property type="molecule type" value="Genomic_DNA"/>
</dbReference>
<name>A0A834XZP8_APHGI</name>
<evidence type="ECO:0000313" key="10">
    <source>
        <dbReference type="Proteomes" id="UP000639338"/>
    </source>
</evidence>
<keyword evidence="3 7" id="KW-1133">Transmembrane helix</keyword>
<feature type="transmembrane region" description="Helical" evidence="7">
    <location>
        <begin position="51"/>
        <end position="74"/>
    </location>
</feature>
<accession>A0A834XZP8</accession>
<evidence type="ECO:0000313" key="9">
    <source>
        <dbReference type="EMBL" id="KAF7993841.1"/>
    </source>
</evidence>
<feature type="transmembrane region" description="Helical" evidence="7">
    <location>
        <begin position="401"/>
        <end position="427"/>
    </location>
</feature>
<keyword evidence="4 7" id="KW-0472">Membrane</keyword>